<gene>
    <name evidence="2" type="ORF">AAG570_009033</name>
</gene>
<feature type="region of interest" description="Disordered" evidence="1">
    <location>
        <begin position="107"/>
        <end position="130"/>
    </location>
</feature>
<organism evidence="2 3">
    <name type="scientific">Ranatra chinensis</name>
    <dbReference type="NCBI Taxonomy" id="642074"/>
    <lineage>
        <taxon>Eukaryota</taxon>
        <taxon>Metazoa</taxon>
        <taxon>Ecdysozoa</taxon>
        <taxon>Arthropoda</taxon>
        <taxon>Hexapoda</taxon>
        <taxon>Insecta</taxon>
        <taxon>Pterygota</taxon>
        <taxon>Neoptera</taxon>
        <taxon>Paraneoptera</taxon>
        <taxon>Hemiptera</taxon>
        <taxon>Heteroptera</taxon>
        <taxon>Panheteroptera</taxon>
        <taxon>Nepomorpha</taxon>
        <taxon>Nepidae</taxon>
        <taxon>Ranatrinae</taxon>
        <taxon>Ranatra</taxon>
    </lineage>
</organism>
<dbReference type="Proteomes" id="UP001558652">
    <property type="component" value="Unassembled WGS sequence"/>
</dbReference>
<accession>A0ABD0Z397</accession>
<dbReference type="AlphaFoldDB" id="A0ABD0Z397"/>
<name>A0ABD0Z397_9HEMI</name>
<reference evidence="2 3" key="1">
    <citation type="submission" date="2024-07" db="EMBL/GenBank/DDBJ databases">
        <title>Chromosome-level genome assembly of the water stick insect Ranatra chinensis (Heteroptera: Nepidae).</title>
        <authorList>
            <person name="Liu X."/>
        </authorList>
    </citation>
    <scope>NUCLEOTIDE SEQUENCE [LARGE SCALE GENOMIC DNA]</scope>
    <source>
        <strain evidence="2">Cailab_2021Rc</strain>
        <tissue evidence="2">Muscle</tissue>
    </source>
</reference>
<evidence type="ECO:0000313" key="3">
    <source>
        <dbReference type="Proteomes" id="UP001558652"/>
    </source>
</evidence>
<feature type="compositionally biased region" description="Gly residues" evidence="1">
    <location>
        <begin position="117"/>
        <end position="128"/>
    </location>
</feature>
<evidence type="ECO:0000256" key="1">
    <source>
        <dbReference type="SAM" id="MobiDB-lite"/>
    </source>
</evidence>
<dbReference type="EMBL" id="JBFDAA010000003">
    <property type="protein sequence ID" value="KAL1138972.1"/>
    <property type="molecule type" value="Genomic_DNA"/>
</dbReference>
<keyword evidence="3" id="KW-1185">Reference proteome</keyword>
<comment type="caution">
    <text evidence="2">The sequence shown here is derived from an EMBL/GenBank/DDBJ whole genome shotgun (WGS) entry which is preliminary data.</text>
</comment>
<sequence length="210" mass="22320">MTKIPRRLLVTLSEGSGSGSAAHAAGWRAPVCPLALFVCSPPGDGHTAGEREGRGGGGLERIRSEFFSESPYDRRFTFHTRNDYDKRFPVGTGNTRRRTAELVYGRAGGPRKAAQRVGGGGLGGLGGGRDSEPRPGIGRLAHGVLPGPGQHWESDRKSGIVAAWGCSQCLGAHTSSRTGAGGLRHTRPGGYSTFRDYRTNLTAIDTRHVR</sequence>
<proteinExistence type="predicted"/>
<evidence type="ECO:0000313" key="2">
    <source>
        <dbReference type="EMBL" id="KAL1138972.1"/>
    </source>
</evidence>
<protein>
    <submittedName>
        <fullName evidence="2">Uncharacterized protein</fullName>
    </submittedName>
</protein>